<dbReference type="GO" id="GO:0032259">
    <property type="term" value="P:methylation"/>
    <property type="evidence" value="ECO:0007669"/>
    <property type="project" value="UniProtKB-KW"/>
</dbReference>
<reference evidence="7" key="1">
    <citation type="submission" date="2023-10" db="EMBL/GenBank/DDBJ databases">
        <title>Chromosome-level genome of the transformable northern wattle, Acacia crassicarpa.</title>
        <authorList>
            <person name="Massaro I."/>
            <person name="Sinha N.R."/>
            <person name="Poethig S."/>
            <person name="Leichty A.R."/>
        </authorList>
    </citation>
    <scope>NUCLEOTIDE SEQUENCE</scope>
    <source>
        <strain evidence="7">Acra3RX</strain>
        <tissue evidence="7">Leaf</tissue>
    </source>
</reference>
<gene>
    <name evidence="7" type="ORF">QN277_024864</name>
</gene>
<protein>
    <recommendedName>
        <fullName evidence="9">Caffeic acid O-methyltransferase</fullName>
    </recommendedName>
</protein>
<dbReference type="PANTHER" id="PTHR11746">
    <property type="entry name" value="O-METHYLTRANSFERASE"/>
    <property type="match status" value="1"/>
</dbReference>
<dbReference type="EMBL" id="JAWXYG010000007">
    <property type="protein sequence ID" value="KAK4268176.1"/>
    <property type="molecule type" value="Genomic_DNA"/>
</dbReference>
<proteinExistence type="predicted"/>
<comment type="caution">
    <text evidence="7">The sequence shown here is derived from an EMBL/GenBank/DDBJ whole genome shotgun (WGS) entry which is preliminary data.</text>
</comment>
<dbReference type="InterPro" id="IPR036390">
    <property type="entry name" value="WH_DNA-bd_sf"/>
</dbReference>
<dbReference type="Gene3D" id="3.40.50.150">
    <property type="entry name" value="Vaccinia Virus protein VP39"/>
    <property type="match status" value="1"/>
</dbReference>
<keyword evidence="2" id="KW-0808">Transferase</keyword>
<dbReference type="Gene3D" id="1.10.10.10">
    <property type="entry name" value="Winged helix-like DNA-binding domain superfamily/Winged helix DNA-binding domain"/>
    <property type="match status" value="1"/>
</dbReference>
<keyword evidence="1" id="KW-0489">Methyltransferase</keyword>
<evidence type="ECO:0000259" key="5">
    <source>
        <dbReference type="Pfam" id="PF00891"/>
    </source>
</evidence>
<dbReference type="Pfam" id="PF00891">
    <property type="entry name" value="Methyltransf_2"/>
    <property type="match status" value="1"/>
</dbReference>
<feature type="active site" description="Proton acceptor" evidence="4">
    <location>
        <position position="268"/>
    </location>
</feature>
<evidence type="ECO:0000256" key="3">
    <source>
        <dbReference type="ARBA" id="ARBA00022691"/>
    </source>
</evidence>
<organism evidence="7 8">
    <name type="scientific">Acacia crassicarpa</name>
    <name type="common">northern wattle</name>
    <dbReference type="NCBI Taxonomy" id="499986"/>
    <lineage>
        <taxon>Eukaryota</taxon>
        <taxon>Viridiplantae</taxon>
        <taxon>Streptophyta</taxon>
        <taxon>Embryophyta</taxon>
        <taxon>Tracheophyta</taxon>
        <taxon>Spermatophyta</taxon>
        <taxon>Magnoliopsida</taxon>
        <taxon>eudicotyledons</taxon>
        <taxon>Gunneridae</taxon>
        <taxon>Pentapetalae</taxon>
        <taxon>rosids</taxon>
        <taxon>fabids</taxon>
        <taxon>Fabales</taxon>
        <taxon>Fabaceae</taxon>
        <taxon>Caesalpinioideae</taxon>
        <taxon>mimosoid clade</taxon>
        <taxon>Acacieae</taxon>
        <taxon>Acacia</taxon>
    </lineage>
</organism>
<evidence type="ECO:0008006" key="9">
    <source>
        <dbReference type="Google" id="ProtNLM"/>
    </source>
</evidence>
<evidence type="ECO:0000313" key="8">
    <source>
        <dbReference type="Proteomes" id="UP001293593"/>
    </source>
</evidence>
<dbReference type="SUPFAM" id="SSF53335">
    <property type="entry name" value="S-adenosyl-L-methionine-dependent methyltransferases"/>
    <property type="match status" value="1"/>
</dbReference>
<dbReference type="CDD" id="cd02440">
    <property type="entry name" value="AdoMet_MTases"/>
    <property type="match status" value="1"/>
</dbReference>
<dbReference type="Pfam" id="PF08100">
    <property type="entry name" value="Dimerisation"/>
    <property type="match status" value="1"/>
</dbReference>
<feature type="domain" description="O-methyltransferase dimerisation" evidence="6">
    <location>
        <begin position="19"/>
        <end position="114"/>
    </location>
</feature>
<dbReference type="GO" id="GO:0008171">
    <property type="term" value="F:O-methyltransferase activity"/>
    <property type="evidence" value="ECO:0007669"/>
    <property type="project" value="InterPro"/>
</dbReference>
<dbReference type="PROSITE" id="PS51683">
    <property type="entry name" value="SAM_OMT_II"/>
    <property type="match status" value="1"/>
</dbReference>
<dbReference type="InterPro" id="IPR012967">
    <property type="entry name" value="COMT_dimerisation"/>
</dbReference>
<sequence>MSSSMEKNDEYDVSLNAMCLASAQIYPAVLNAAIELNLFKIIGEGDPKGMSPSEIASHLPNPHAAGDDIAGRLDRLLCLLATHSLLTCSSNKVDEDGRIERLYALSPTGKYMLPDEDGVSYASISNLRYHPAYIKVRENIKEVIVNEEDDLFKIVNGMSMYEYTKKDPTFETLFHKAMADVSSIHMKEILEKYKGFEGISTLVDVAGGIGQTLKMIVSKYPSIQAINFDLPHVVQHAPSYPGIKHVGGNMFEDVVPEGDAIMMKSVIHNWADDKCIQVLKNCHKSLKKGGKVIVINIIMPEIPNASVGHKFATILDTVMFLQAGGKERTEKEFEALGKAAGFSSYHVAARLLSSVLGVFEFYK</sequence>
<dbReference type="SUPFAM" id="SSF46785">
    <property type="entry name" value="Winged helix' DNA-binding domain"/>
    <property type="match status" value="1"/>
</dbReference>
<dbReference type="InterPro" id="IPR036388">
    <property type="entry name" value="WH-like_DNA-bd_sf"/>
</dbReference>
<name>A0AAE1JD59_9FABA</name>
<dbReference type="FunFam" id="1.10.10.10:FF:000357">
    <property type="entry name" value="Caffeic acid 3-O-methyltransferase"/>
    <property type="match status" value="1"/>
</dbReference>
<dbReference type="AlphaFoldDB" id="A0AAE1JD59"/>
<keyword evidence="3" id="KW-0949">S-adenosyl-L-methionine</keyword>
<evidence type="ECO:0000256" key="4">
    <source>
        <dbReference type="PIRSR" id="PIRSR005739-1"/>
    </source>
</evidence>
<keyword evidence="8" id="KW-1185">Reference proteome</keyword>
<evidence type="ECO:0000313" key="7">
    <source>
        <dbReference type="EMBL" id="KAK4268176.1"/>
    </source>
</evidence>
<dbReference type="InterPro" id="IPR001077">
    <property type="entry name" value="COMT_C"/>
</dbReference>
<evidence type="ECO:0000256" key="1">
    <source>
        <dbReference type="ARBA" id="ARBA00022603"/>
    </source>
</evidence>
<evidence type="ECO:0000259" key="6">
    <source>
        <dbReference type="Pfam" id="PF08100"/>
    </source>
</evidence>
<dbReference type="InterPro" id="IPR029063">
    <property type="entry name" value="SAM-dependent_MTases_sf"/>
</dbReference>
<evidence type="ECO:0000256" key="2">
    <source>
        <dbReference type="ARBA" id="ARBA00022679"/>
    </source>
</evidence>
<dbReference type="PIRSF" id="PIRSF005739">
    <property type="entry name" value="O-mtase"/>
    <property type="match status" value="1"/>
</dbReference>
<dbReference type="InterPro" id="IPR016461">
    <property type="entry name" value="COMT-like"/>
</dbReference>
<accession>A0AAE1JD59</accession>
<dbReference type="GO" id="GO:0046983">
    <property type="term" value="F:protein dimerization activity"/>
    <property type="evidence" value="ECO:0007669"/>
    <property type="project" value="InterPro"/>
</dbReference>
<dbReference type="Proteomes" id="UP001293593">
    <property type="component" value="Unassembled WGS sequence"/>
</dbReference>
<feature type="domain" description="O-methyltransferase C-terminal" evidence="5">
    <location>
        <begin position="140"/>
        <end position="343"/>
    </location>
</feature>
<dbReference type="GO" id="GO:0008757">
    <property type="term" value="F:S-adenosylmethionine-dependent methyltransferase activity"/>
    <property type="evidence" value="ECO:0007669"/>
    <property type="project" value="UniProtKB-ARBA"/>
</dbReference>